<accession>A0AA39ZTB6</accession>
<protein>
    <recommendedName>
        <fullName evidence="2">DUF6570 domain-containing protein</fullName>
    </recommendedName>
</protein>
<feature type="region of interest" description="Disordered" evidence="1">
    <location>
        <begin position="59"/>
        <end position="84"/>
    </location>
</feature>
<evidence type="ECO:0000259" key="2">
    <source>
        <dbReference type="Pfam" id="PF20209"/>
    </source>
</evidence>
<dbReference type="EMBL" id="JAUIRO010000008">
    <property type="protein sequence ID" value="KAK0703289.1"/>
    <property type="molecule type" value="Genomic_DNA"/>
</dbReference>
<dbReference type="Proteomes" id="UP001172101">
    <property type="component" value="Unassembled WGS sequence"/>
</dbReference>
<dbReference type="InterPro" id="IPR046700">
    <property type="entry name" value="DUF6570"/>
</dbReference>
<feature type="compositionally biased region" description="Acidic residues" evidence="1">
    <location>
        <begin position="73"/>
        <end position="84"/>
    </location>
</feature>
<comment type="caution">
    <text evidence="3">The sequence shown here is derived from an EMBL/GenBank/DDBJ whole genome shotgun (WGS) entry which is preliminary data.</text>
</comment>
<evidence type="ECO:0000313" key="4">
    <source>
        <dbReference type="Proteomes" id="UP001172101"/>
    </source>
</evidence>
<feature type="non-terminal residue" evidence="3">
    <location>
        <position position="117"/>
    </location>
</feature>
<dbReference type="AlphaFoldDB" id="A0AA39ZTB6"/>
<gene>
    <name evidence="3" type="ORF">B0T26DRAFT_730649</name>
</gene>
<sequence length="117" mass="13367">MYRQFCRRFRVRRAAIEAWLKFLAANHPGYRDFTLNYDNLSQLPEDGNVFNQHTIHEVNDTTGVPADFGPADESVEEPEPEDGDVVDEAAVPNLLIQKTELNQLRGYVEKTVTEDAE</sequence>
<evidence type="ECO:0000313" key="3">
    <source>
        <dbReference type="EMBL" id="KAK0703289.1"/>
    </source>
</evidence>
<dbReference type="RefSeq" id="XP_060290148.1">
    <property type="nucleotide sequence ID" value="XM_060443022.1"/>
</dbReference>
<name>A0AA39ZTB6_9PEZI</name>
<dbReference type="GeneID" id="85326292"/>
<reference evidence="3" key="1">
    <citation type="submission" date="2023-06" db="EMBL/GenBank/DDBJ databases">
        <title>Genome-scale phylogeny and comparative genomics of the fungal order Sordariales.</title>
        <authorList>
            <consortium name="Lawrence Berkeley National Laboratory"/>
            <person name="Hensen N."/>
            <person name="Bonometti L."/>
            <person name="Westerberg I."/>
            <person name="Brannstrom I.O."/>
            <person name="Guillou S."/>
            <person name="Cros-Aarteil S."/>
            <person name="Calhoun S."/>
            <person name="Haridas S."/>
            <person name="Kuo A."/>
            <person name="Mondo S."/>
            <person name="Pangilinan J."/>
            <person name="Riley R."/>
            <person name="LaButti K."/>
            <person name="Andreopoulos B."/>
            <person name="Lipzen A."/>
            <person name="Chen C."/>
            <person name="Yanf M."/>
            <person name="Daum C."/>
            <person name="Ng V."/>
            <person name="Clum A."/>
            <person name="Steindorff A."/>
            <person name="Ohm R."/>
            <person name="Martin F."/>
            <person name="Silar P."/>
            <person name="Natvig D."/>
            <person name="Lalanne C."/>
            <person name="Gautier V."/>
            <person name="Ament-velasquez S.L."/>
            <person name="Kruys A."/>
            <person name="Hutchinson M.I."/>
            <person name="Powell A.J."/>
            <person name="Barry K."/>
            <person name="Miller A.N."/>
            <person name="Grigoriev I.V."/>
            <person name="Debuchy R."/>
            <person name="Gladieux P."/>
            <person name="Thoren M.H."/>
            <person name="Johannesson H."/>
        </authorList>
    </citation>
    <scope>NUCLEOTIDE SEQUENCE</scope>
    <source>
        <strain evidence="3">SMH2392-1A</strain>
    </source>
</reference>
<keyword evidence="4" id="KW-1185">Reference proteome</keyword>
<feature type="domain" description="DUF6570" evidence="2">
    <location>
        <begin position="5"/>
        <end position="40"/>
    </location>
</feature>
<evidence type="ECO:0000256" key="1">
    <source>
        <dbReference type="SAM" id="MobiDB-lite"/>
    </source>
</evidence>
<proteinExistence type="predicted"/>
<dbReference type="Pfam" id="PF20209">
    <property type="entry name" value="DUF6570"/>
    <property type="match status" value="1"/>
</dbReference>
<organism evidence="3 4">
    <name type="scientific">Lasiosphaeria miniovina</name>
    <dbReference type="NCBI Taxonomy" id="1954250"/>
    <lineage>
        <taxon>Eukaryota</taxon>
        <taxon>Fungi</taxon>
        <taxon>Dikarya</taxon>
        <taxon>Ascomycota</taxon>
        <taxon>Pezizomycotina</taxon>
        <taxon>Sordariomycetes</taxon>
        <taxon>Sordariomycetidae</taxon>
        <taxon>Sordariales</taxon>
        <taxon>Lasiosphaeriaceae</taxon>
        <taxon>Lasiosphaeria</taxon>
    </lineage>
</organism>